<gene>
    <name evidence="4" type="ORF">SAMN02745204_00859</name>
</gene>
<dbReference type="PANTHER" id="PTHR42685:SF22">
    <property type="entry name" value="CONDITIONED MEDIUM FACTOR RECEPTOR 1"/>
    <property type="match status" value="1"/>
</dbReference>
<dbReference type="GO" id="GO:0016491">
    <property type="term" value="F:oxidoreductase activity"/>
    <property type="evidence" value="ECO:0007669"/>
    <property type="project" value="UniProtKB-KW"/>
</dbReference>
<dbReference type="InterPro" id="IPR003953">
    <property type="entry name" value="FAD-dep_OxRdtase_2_FAD-bd"/>
</dbReference>
<dbReference type="RefSeq" id="WP_245770503.1">
    <property type="nucleotide sequence ID" value="NZ_FQUK01000010.1"/>
</dbReference>
<dbReference type="AlphaFoldDB" id="A0A1M4V7X6"/>
<accession>A0A1M4V7X6</accession>
<evidence type="ECO:0000313" key="4">
    <source>
        <dbReference type="EMBL" id="SHE64997.1"/>
    </source>
</evidence>
<dbReference type="Pfam" id="PF00890">
    <property type="entry name" value="FAD_binding_2"/>
    <property type="match status" value="1"/>
</dbReference>
<protein>
    <submittedName>
        <fullName evidence="4">Dehydrogenase (Flavoprotein)</fullName>
    </submittedName>
</protein>
<evidence type="ECO:0000256" key="1">
    <source>
        <dbReference type="ARBA" id="ARBA00022630"/>
    </source>
</evidence>
<organism evidence="4 5">
    <name type="scientific">Thermomonas hydrothermalis</name>
    <dbReference type="NCBI Taxonomy" id="213588"/>
    <lineage>
        <taxon>Bacteria</taxon>
        <taxon>Pseudomonadati</taxon>
        <taxon>Pseudomonadota</taxon>
        <taxon>Gammaproteobacteria</taxon>
        <taxon>Lysobacterales</taxon>
        <taxon>Lysobacteraceae</taxon>
        <taxon>Thermomonas</taxon>
    </lineage>
</organism>
<feature type="domain" description="FAD-dependent oxidoreductase 2 FAD-binding" evidence="3">
    <location>
        <begin position="34"/>
        <end position="169"/>
    </location>
</feature>
<dbReference type="PRINTS" id="PR00420">
    <property type="entry name" value="RNGMNOXGNASE"/>
</dbReference>
<keyword evidence="2" id="KW-0560">Oxidoreductase</keyword>
<evidence type="ECO:0000259" key="3">
    <source>
        <dbReference type="Pfam" id="PF00890"/>
    </source>
</evidence>
<dbReference type="EMBL" id="FQUK01000010">
    <property type="protein sequence ID" value="SHE64997.1"/>
    <property type="molecule type" value="Genomic_DNA"/>
</dbReference>
<dbReference type="InterPro" id="IPR036188">
    <property type="entry name" value="FAD/NAD-bd_sf"/>
</dbReference>
<evidence type="ECO:0000256" key="2">
    <source>
        <dbReference type="ARBA" id="ARBA00023002"/>
    </source>
</evidence>
<proteinExistence type="predicted"/>
<reference evidence="5" key="1">
    <citation type="submission" date="2016-11" db="EMBL/GenBank/DDBJ databases">
        <authorList>
            <person name="Varghese N."/>
            <person name="Submissions S."/>
        </authorList>
    </citation>
    <scope>NUCLEOTIDE SEQUENCE [LARGE SCALE GENOMIC DNA]</scope>
    <source>
        <strain evidence="5">DSM 14834</strain>
    </source>
</reference>
<dbReference type="Proteomes" id="UP000242857">
    <property type="component" value="Unassembled WGS sequence"/>
</dbReference>
<dbReference type="STRING" id="213588.SAMN02745204_00859"/>
<dbReference type="Gene3D" id="3.50.50.60">
    <property type="entry name" value="FAD/NAD(P)-binding domain"/>
    <property type="match status" value="1"/>
</dbReference>
<dbReference type="PANTHER" id="PTHR42685">
    <property type="entry name" value="GERANYLGERANYL DIPHOSPHATE REDUCTASE"/>
    <property type="match status" value="1"/>
</dbReference>
<dbReference type="SUPFAM" id="SSF51905">
    <property type="entry name" value="FAD/NAD(P)-binding domain"/>
    <property type="match status" value="1"/>
</dbReference>
<dbReference type="InterPro" id="IPR050407">
    <property type="entry name" value="Geranylgeranyl_reductase"/>
</dbReference>
<sequence>MNWIYANAFNVADAIPCLPPPSASHTMPTRPHFDIIIAGASFSGVACAISAARRGLRVCVLERKQDPGEKLHTTGIIVKEAAEQTLLNALPTNATRRVERVCLYSPRLKQLRLTAPGYYFLTTDTPQVMRWLASQLHEHGVELRLGQPFRDACRRAGGWDVTDVGTTHYLVGADGARSQVARKCGLGLVRNFLYGVEYEFQGADLVDSDALHCFISKRYAPGYIGWFAQNPCGVQAGLALRHNPAHARLPDIDGFLAHTKAITGLPLSMKPCHVRAGLIPCSGPVRTLANDRAILTGDAAGIVSPVTAGGIHSAWDHGWRVGAAIAAHLLDQGPPAEQAAIDAAPRFYTKRLLRWTFDKFQMDWPFDLLLHSLPLRWAAETIYFHHRRADQKHVSAQP</sequence>
<keyword evidence="1" id="KW-0285">Flavoprotein</keyword>
<keyword evidence="5" id="KW-1185">Reference proteome</keyword>
<name>A0A1M4V7X6_9GAMM</name>
<evidence type="ECO:0000313" key="5">
    <source>
        <dbReference type="Proteomes" id="UP000242857"/>
    </source>
</evidence>